<organism evidence="1 2">
    <name type="scientific">Lasiodiplodia mahajangana</name>
    <dbReference type="NCBI Taxonomy" id="1108764"/>
    <lineage>
        <taxon>Eukaryota</taxon>
        <taxon>Fungi</taxon>
        <taxon>Dikarya</taxon>
        <taxon>Ascomycota</taxon>
        <taxon>Pezizomycotina</taxon>
        <taxon>Dothideomycetes</taxon>
        <taxon>Dothideomycetes incertae sedis</taxon>
        <taxon>Botryosphaeriales</taxon>
        <taxon>Botryosphaeriaceae</taxon>
        <taxon>Lasiodiplodia</taxon>
    </lineage>
</organism>
<dbReference type="EMBL" id="JAPUUL010001208">
    <property type="protein sequence ID" value="KAJ8128035.1"/>
    <property type="molecule type" value="Genomic_DNA"/>
</dbReference>
<proteinExistence type="predicted"/>
<gene>
    <name evidence="1" type="ORF">O1611_g5601</name>
</gene>
<evidence type="ECO:0000313" key="2">
    <source>
        <dbReference type="Proteomes" id="UP001153332"/>
    </source>
</evidence>
<keyword evidence="2" id="KW-1185">Reference proteome</keyword>
<name>A0ACC2JKT5_9PEZI</name>
<evidence type="ECO:0000313" key="1">
    <source>
        <dbReference type="EMBL" id="KAJ8128035.1"/>
    </source>
</evidence>
<sequence>MSPNHEAGCPVFVHTFGESRQPKTSEHALETFVQGYSEEKGEGFRFRWFHVPLNDTERAKECLLAVQPTNTERDEQAWDWKLRPALSSIQPPSHAIHMEPSCDHSEPQTPKKWPLSTLYLPFMVYDTYSNYKGQRTHYYPHNYETNNPREPQNRLHPRRTLDQFFYPSIYNTADRDADQTLSKWTGNDLDRDGRRRAEDDSLLILIDQLWCWVLDDYTIISFFPSNRPEPGSELESYKFRDLYMSIRSSMDSCDSVWDLYALLFKEASTYLLASENRRSVDLLETYRWVNNKKAANQIECFQRFQSSELYQARSSDDQDELNLFLEVADIIDELKMIRHLVQQQRAVLNALIGVLRSWHVDANAPKEYGGQVQFFNNRLSGGSAVKIEVFSSRNDLEFLENTKLSASRVAGVAKSYVIYTEETLMRLAINLEAIQNDAEYTQKLLLGLLDLKQKTASLAEARSTTKQGGAIMLFTIVTVIFLPLSFFTSFFGQNVSEITGDDQNPTTWELWKLASTIFENPLSLSQANYITNN</sequence>
<dbReference type="Proteomes" id="UP001153332">
    <property type="component" value="Unassembled WGS sequence"/>
</dbReference>
<protein>
    <submittedName>
        <fullName evidence="1">Uncharacterized protein</fullName>
    </submittedName>
</protein>
<comment type="caution">
    <text evidence="1">The sequence shown here is derived from an EMBL/GenBank/DDBJ whole genome shotgun (WGS) entry which is preliminary data.</text>
</comment>
<accession>A0ACC2JKT5</accession>
<reference evidence="1" key="1">
    <citation type="submission" date="2022-12" db="EMBL/GenBank/DDBJ databases">
        <title>Genome Sequence of Lasiodiplodia mahajangana.</title>
        <authorList>
            <person name="Buettner E."/>
        </authorList>
    </citation>
    <scope>NUCLEOTIDE SEQUENCE</scope>
    <source>
        <strain evidence="1">VT137</strain>
    </source>
</reference>